<gene>
    <name evidence="2" type="ORF">SAMN05444682_11424</name>
</gene>
<dbReference type="Proteomes" id="UP000198670">
    <property type="component" value="Unassembled WGS sequence"/>
</dbReference>
<dbReference type="STRING" id="1477437.SAMN05444682_11424"/>
<name>A0A1I3U9P3_9SPHI</name>
<organism evidence="2 3">
    <name type="scientific">Parapedobacter indicus</name>
    <dbReference type="NCBI Taxonomy" id="1477437"/>
    <lineage>
        <taxon>Bacteria</taxon>
        <taxon>Pseudomonadati</taxon>
        <taxon>Bacteroidota</taxon>
        <taxon>Sphingobacteriia</taxon>
        <taxon>Sphingobacteriales</taxon>
        <taxon>Sphingobacteriaceae</taxon>
        <taxon>Parapedobacter</taxon>
    </lineage>
</organism>
<accession>A0A1I3U9P3</accession>
<dbReference type="Gene3D" id="1.20.1260.10">
    <property type="match status" value="1"/>
</dbReference>
<sequence length="175" mass="19570">MVRTATLLCLVVPCSLIMVSLEDVGRSQQGMQDQEFVVLLMSSNRFEIEAGGVAYSQGINKSVVECGIQMASDHGAVCTELAALATLKGWRIPDDLQDNEQRILDELTTLNREMFDREFAKQMILWYEATIALLEQASGLNGAEDEELRLWVEKKLSVMKYGTVYQPLLAAYSLQ</sequence>
<dbReference type="OrthoDB" id="883203at2"/>
<keyword evidence="3" id="KW-1185">Reference proteome</keyword>
<evidence type="ECO:0000313" key="3">
    <source>
        <dbReference type="Proteomes" id="UP000198670"/>
    </source>
</evidence>
<proteinExistence type="predicted"/>
<reference evidence="2 3" key="1">
    <citation type="submission" date="2016-10" db="EMBL/GenBank/DDBJ databases">
        <authorList>
            <person name="de Groot N.N."/>
        </authorList>
    </citation>
    <scope>NUCLEOTIDE SEQUENCE [LARGE SCALE GENOMIC DNA]</scope>
    <source>
        <strain evidence="2 3">RK1</strain>
    </source>
</reference>
<dbReference type="EMBL" id="FOQO01000014">
    <property type="protein sequence ID" value="SFJ78576.1"/>
    <property type="molecule type" value="Genomic_DNA"/>
</dbReference>
<protein>
    <submittedName>
        <fullName evidence="2">Predicted outer membrane protein</fullName>
    </submittedName>
</protein>
<dbReference type="PANTHER" id="PTHR38593:SF1">
    <property type="entry name" value="BLR2558 PROTEIN"/>
    <property type="match status" value="1"/>
</dbReference>
<evidence type="ECO:0000313" key="2">
    <source>
        <dbReference type="EMBL" id="SFJ78576.1"/>
    </source>
</evidence>
<dbReference type="InterPro" id="IPR012347">
    <property type="entry name" value="Ferritin-like"/>
</dbReference>
<evidence type="ECO:0000259" key="1">
    <source>
        <dbReference type="Pfam" id="PF13628"/>
    </source>
</evidence>
<dbReference type="InterPro" id="IPR025419">
    <property type="entry name" value="DUF4142"/>
</dbReference>
<dbReference type="PANTHER" id="PTHR38593">
    <property type="entry name" value="BLR2558 PROTEIN"/>
    <property type="match status" value="1"/>
</dbReference>
<feature type="domain" description="DUF4142" evidence="1">
    <location>
        <begin position="32"/>
        <end position="160"/>
    </location>
</feature>
<dbReference type="AlphaFoldDB" id="A0A1I3U9P3"/>
<dbReference type="Pfam" id="PF13628">
    <property type="entry name" value="DUF4142"/>
    <property type="match status" value="1"/>
</dbReference>